<dbReference type="CDD" id="cd06223">
    <property type="entry name" value="PRTases_typeI"/>
    <property type="match status" value="1"/>
</dbReference>
<dbReference type="Pfam" id="PF12710">
    <property type="entry name" value="HAD"/>
    <property type="match status" value="1"/>
</dbReference>
<reference evidence="2" key="1">
    <citation type="submission" date="2020-10" db="EMBL/GenBank/DDBJ databases">
        <title>Genome Sequence of Monilinia vaccinii-corymbosi Sheds Light on Mummy Berry Disease Infection of Blueberry and Mating Type.</title>
        <authorList>
            <person name="Yow A.G."/>
            <person name="Zhang Y."/>
            <person name="Bansal K."/>
            <person name="Eacker S.M."/>
            <person name="Sullivan S."/>
            <person name="Liachko I."/>
            <person name="Cubeta M.A."/>
            <person name="Rollins J.A."/>
            <person name="Ashrafi H."/>
        </authorList>
    </citation>
    <scope>NUCLEOTIDE SEQUENCE</scope>
    <source>
        <strain evidence="2">RL-1</strain>
    </source>
</reference>
<organism evidence="2 3">
    <name type="scientific">Monilinia vaccinii-corymbosi</name>
    <dbReference type="NCBI Taxonomy" id="61207"/>
    <lineage>
        <taxon>Eukaryota</taxon>
        <taxon>Fungi</taxon>
        <taxon>Dikarya</taxon>
        <taxon>Ascomycota</taxon>
        <taxon>Pezizomycotina</taxon>
        <taxon>Leotiomycetes</taxon>
        <taxon>Helotiales</taxon>
        <taxon>Sclerotiniaceae</taxon>
        <taxon>Monilinia</taxon>
    </lineage>
</organism>
<dbReference type="Gene3D" id="3.40.50.1000">
    <property type="entry name" value="HAD superfamily/HAD-like"/>
    <property type="match status" value="1"/>
</dbReference>
<dbReference type="Proteomes" id="UP000672032">
    <property type="component" value="Chromosome 1"/>
</dbReference>
<dbReference type="Pfam" id="PF14681">
    <property type="entry name" value="UPRTase"/>
    <property type="match status" value="1"/>
</dbReference>
<dbReference type="SUPFAM" id="SSF56784">
    <property type="entry name" value="HAD-like"/>
    <property type="match status" value="1"/>
</dbReference>
<sequence length="689" mass="76800">MMASQTAVSAAPHLPSYPWKKGTVVGLYGISGCGKSFLLEQLKERFEKNASFVFIDGSELIAQCVSGGLEAFQKMDEAQQKNHRKKAIKTIRKLHTDQGRVVVIAGHFMLWDDENADPVKVWTSHDSLVYTHIIYLDIPVDTIQQYRHKDDKKYRSPASTERLREWMQREVAGLGKACPESKILFTSVHTSDPLNRVSTLLYNFKEHSEPINLLRAKSDIDDFVAASQGQLETVLVIDGDKTLVPEDTGELFWQVWMARHRPDDAENDSPLKTLFKSGLGYSYTAFRQATLIYEELMDKEEFEDICHEVASIVRVHSEFVSLLHSVAEQKHIGAVIISCGLRCIWKHVLEGEGLSKSVKIIAGGRIADGIVVTPGLKASLVNHLRHTHRTHVFAFGDSPLDLDMLKAANNAYVVVGEVHKRSKTMEVELLNAIDNDGLRAFQVMLPENASPRLDTEKLPVIKLTDPIVLQSIFRRESRPTRLQISHATGKNVAKLLMTPTRDATNKGPALRDYHRSIGRYLAIEFISEVIGVESYEIPHVQGHQTIGHRLLHESQTLIVALMRGGEPMALGVNDAFPLAMFLHAKDPMDVMPKHLHGNINIILVDSVINSGRTIIDFVHHIRRLNALVPIIVVAGVVQAQSIAEGTGILANTLIRNGNCSIVTLRISDNKFTGQGVTDTGDRLFNTTHI</sequence>
<dbReference type="AlphaFoldDB" id="A0A8A3NTG9"/>
<feature type="domain" description="Phosphoribosyltransferase" evidence="1">
    <location>
        <begin position="489"/>
        <end position="686"/>
    </location>
</feature>
<dbReference type="GO" id="GO:0006564">
    <property type="term" value="P:L-serine biosynthetic process"/>
    <property type="evidence" value="ECO:0007669"/>
    <property type="project" value="TreeGrafter"/>
</dbReference>
<dbReference type="InterPro" id="IPR000836">
    <property type="entry name" value="PRTase_dom"/>
</dbReference>
<dbReference type="SUPFAM" id="SSF52540">
    <property type="entry name" value="P-loop containing nucleoside triphosphate hydrolases"/>
    <property type="match status" value="1"/>
</dbReference>
<gene>
    <name evidence="2" type="ORF">DSL72_003504</name>
</gene>
<proteinExistence type="predicted"/>
<dbReference type="OrthoDB" id="5416609at2759"/>
<dbReference type="GO" id="GO:0036424">
    <property type="term" value="F:L-phosphoserine phosphatase activity"/>
    <property type="evidence" value="ECO:0007669"/>
    <property type="project" value="TreeGrafter"/>
</dbReference>
<protein>
    <recommendedName>
        <fullName evidence="1">Phosphoribosyltransferase domain-containing protein</fullName>
    </recommendedName>
</protein>
<dbReference type="InterPro" id="IPR023214">
    <property type="entry name" value="HAD_sf"/>
</dbReference>
<dbReference type="EMBL" id="CP063405">
    <property type="protein sequence ID" value="QSZ28995.1"/>
    <property type="molecule type" value="Genomic_DNA"/>
</dbReference>
<dbReference type="PANTHER" id="PTHR43344">
    <property type="entry name" value="PHOSPHOSERINE PHOSPHATASE"/>
    <property type="match status" value="1"/>
</dbReference>
<dbReference type="InterPro" id="IPR050582">
    <property type="entry name" value="HAD-like_SerB"/>
</dbReference>
<dbReference type="Pfam" id="PF13207">
    <property type="entry name" value="AAA_17"/>
    <property type="match status" value="1"/>
</dbReference>
<dbReference type="GO" id="GO:0005737">
    <property type="term" value="C:cytoplasm"/>
    <property type="evidence" value="ECO:0007669"/>
    <property type="project" value="TreeGrafter"/>
</dbReference>
<name>A0A8A3NTG9_9HELO</name>
<evidence type="ECO:0000259" key="1">
    <source>
        <dbReference type="Pfam" id="PF14681"/>
    </source>
</evidence>
<keyword evidence="3" id="KW-1185">Reference proteome</keyword>
<evidence type="ECO:0000313" key="3">
    <source>
        <dbReference type="Proteomes" id="UP000672032"/>
    </source>
</evidence>
<dbReference type="PANTHER" id="PTHR43344:SF20">
    <property type="entry name" value="URACIL PHOSPHORIBOSYLTRANSFERASE"/>
    <property type="match status" value="1"/>
</dbReference>
<dbReference type="Gene3D" id="3.40.50.300">
    <property type="entry name" value="P-loop containing nucleotide triphosphate hydrolases"/>
    <property type="match status" value="1"/>
</dbReference>
<dbReference type="InterPro" id="IPR036412">
    <property type="entry name" value="HAD-like_sf"/>
</dbReference>
<dbReference type="Gene3D" id="3.40.50.2020">
    <property type="match status" value="1"/>
</dbReference>
<evidence type="ECO:0000313" key="2">
    <source>
        <dbReference type="EMBL" id="QSZ28995.1"/>
    </source>
</evidence>
<accession>A0A8A3NTG9</accession>
<dbReference type="InterPro" id="IPR029057">
    <property type="entry name" value="PRTase-like"/>
</dbReference>
<dbReference type="SUPFAM" id="SSF53271">
    <property type="entry name" value="PRTase-like"/>
    <property type="match status" value="1"/>
</dbReference>
<dbReference type="InterPro" id="IPR027417">
    <property type="entry name" value="P-loop_NTPase"/>
</dbReference>
<dbReference type="GO" id="GO:0000287">
    <property type="term" value="F:magnesium ion binding"/>
    <property type="evidence" value="ECO:0007669"/>
    <property type="project" value="TreeGrafter"/>
</dbReference>